<evidence type="ECO:0000313" key="8">
    <source>
        <dbReference type="EMBL" id="GMR42397.1"/>
    </source>
</evidence>
<evidence type="ECO:0000259" key="7">
    <source>
        <dbReference type="PROSITE" id="PS51469"/>
    </source>
</evidence>
<protein>
    <recommendedName>
        <fullName evidence="7">SUN domain-containing protein</fullName>
    </recommendedName>
</protein>
<dbReference type="Proteomes" id="UP001328107">
    <property type="component" value="Unassembled WGS sequence"/>
</dbReference>
<dbReference type="PROSITE" id="PS51469">
    <property type="entry name" value="SUN"/>
    <property type="match status" value="1"/>
</dbReference>
<evidence type="ECO:0000256" key="2">
    <source>
        <dbReference type="ARBA" id="ARBA00022692"/>
    </source>
</evidence>
<keyword evidence="4 6" id="KW-0472">Membrane</keyword>
<organism evidence="8 9">
    <name type="scientific">Pristionchus mayeri</name>
    <dbReference type="NCBI Taxonomy" id="1317129"/>
    <lineage>
        <taxon>Eukaryota</taxon>
        <taxon>Metazoa</taxon>
        <taxon>Ecdysozoa</taxon>
        <taxon>Nematoda</taxon>
        <taxon>Chromadorea</taxon>
        <taxon>Rhabditida</taxon>
        <taxon>Rhabditina</taxon>
        <taxon>Diplogasteromorpha</taxon>
        <taxon>Diplogasteroidea</taxon>
        <taxon>Neodiplogasteridae</taxon>
        <taxon>Pristionchus</taxon>
    </lineage>
</organism>
<keyword evidence="9" id="KW-1185">Reference proteome</keyword>
<keyword evidence="5" id="KW-0175">Coiled coil</keyword>
<evidence type="ECO:0000313" key="9">
    <source>
        <dbReference type="Proteomes" id="UP001328107"/>
    </source>
</evidence>
<evidence type="ECO:0000256" key="5">
    <source>
        <dbReference type="SAM" id="Coils"/>
    </source>
</evidence>
<comment type="caution">
    <text evidence="8">The sequence shown here is derived from an EMBL/GenBank/DDBJ whole genome shotgun (WGS) entry which is preliminary data.</text>
</comment>
<feature type="coiled-coil region" evidence="5">
    <location>
        <begin position="255"/>
        <end position="314"/>
    </location>
</feature>
<dbReference type="Pfam" id="PF07738">
    <property type="entry name" value="Sad1_UNC"/>
    <property type="match status" value="1"/>
</dbReference>
<name>A0AAN4ZJD0_9BILA</name>
<dbReference type="EMBL" id="BTRK01000003">
    <property type="protein sequence ID" value="GMR42397.1"/>
    <property type="molecule type" value="Genomic_DNA"/>
</dbReference>
<feature type="transmembrane region" description="Helical" evidence="6">
    <location>
        <begin position="92"/>
        <end position="112"/>
    </location>
</feature>
<proteinExistence type="predicted"/>
<dbReference type="Gene3D" id="2.60.120.260">
    <property type="entry name" value="Galactose-binding domain-like"/>
    <property type="match status" value="1"/>
</dbReference>
<keyword evidence="2 6" id="KW-0812">Transmembrane</keyword>
<dbReference type="GO" id="GO:0043495">
    <property type="term" value="F:protein-membrane adaptor activity"/>
    <property type="evidence" value="ECO:0007669"/>
    <property type="project" value="TreeGrafter"/>
</dbReference>
<dbReference type="InterPro" id="IPR045119">
    <property type="entry name" value="SUN1-5"/>
</dbReference>
<evidence type="ECO:0000256" key="4">
    <source>
        <dbReference type="ARBA" id="ARBA00023136"/>
    </source>
</evidence>
<dbReference type="AlphaFoldDB" id="A0AAN4ZJD0"/>
<gene>
    <name evidence="8" type="ORF">PMAYCL1PPCAC_12592</name>
</gene>
<comment type="subcellular location">
    <subcellularLocation>
        <location evidence="1">Membrane</location>
    </subcellularLocation>
</comment>
<reference evidence="9" key="1">
    <citation type="submission" date="2022-10" db="EMBL/GenBank/DDBJ databases">
        <title>Genome assembly of Pristionchus species.</title>
        <authorList>
            <person name="Yoshida K."/>
            <person name="Sommer R.J."/>
        </authorList>
    </citation>
    <scope>NUCLEOTIDE SEQUENCE [LARGE SCALE GENOMIC DNA]</scope>
    <source>
        <strain evidence="9">RS5460</strain>
    </source>
</reference>
<evidence type="ECO:0000256" key="6">
    <source>
        <dbReference type="SAM" id="Phobius"/>
    </source>
</evidence>
<dbReference type="InterPro" id="IPR012919">
    <property type="entry name" value="SUN_dom"/>
</dbReference>
<evidence type="ECO:0000256" key="3">
    <source>
        <dbReference type="ARBA" id="ARBA00022989"/>
    </source>
</evidence>
<dbReference type="GO" id="GO:0034993">
    <property type="term" value="C:meiotic nuclear membrane microtubule tethering complex"/>
    <property type="evidence" value="ECO:0007669"/>
    <property type="project" value="TreeGrafter"/>
</dbReference>
<sequence length="494" mass="56161">MMDDSDGFSGEDSVREVSNYEYPKNRKPFLSPKEIRYEPGQVRRTITEHSIFYQAQETPTRKMSRYASSRLTPFKMRLRQCKALIRPLHSRYYPFCIAFYMLLFAIACYFFGATPTVVRETVLEPAVVNMGDAVTGMRKKMGEALVGASDSAGSLYSGMKEQLMNAFETMGKTNETEEVQRRNETSEEKIINEDERHEKTKKIIREEMSKVASDMAKMVKSQDAWLDNQFTQFKSQIDSEIGLIKERLSVTELSLDNLKKDLENKMKSIPNITENTSTQSLANYVSLEEFKMFLENSEKELEELRRLIPREETEEDLNLASYTNGASIIDSVTSRSLYSSVFNFFSVDRAPLFLLTERQLFPGDCMPLPATGGTVGIRLSVLGHLSLIEYYHLYWSEAGGIPHSAPNHIKIIGCTDDEAALNCETIAECEYTVENTVVRREEAKRRRVFGIPIECPVKAESKSAVIKSIRMEVLSNHGAEHTCLYLTRVLGKAA</sequence>
<feature type="domain" description="SUN" evidence="7">
    <location>
        <begin position="310"/>
        <end position="494"/>
    </location>
</feature>
<accession>A0AAN4ZJD0</accession>
<evidence type="ECO:0000256" key="1">
    <source>
        <dbReference type="ARBA" id="ARBA00004370"/>
    </source>
</evidence>
<dbReference type="PANTHER" id="PTHR12911">
    <property type="entry name" value="SAD1/UNC-84-LIKE PROTEIN-RELATED"/>
    <property type="match status" value="1"/>
</dbReference>
<dbReference type="PANTHER" id="PTHR12911:SF8">
    <property type="entry name" value="KLAROID PROTEIN-RELATED"/>
    <property type="match status" value="1"/>
</dbReference>
<keyword evidence="3 6" id="KW-1133">Transmembrane helix</keyword>